<evidence type="ECO:0000313" key="2">
    <source>
        <dbReference type="WBParaSite" id="ES5_v2.g26460.t1"/>
    </source>
</evidence>
<reference evidence="2" key="1">
    <citation type="submission" date="2022-11" db="UniProtKB">
        <authorList>
            <consortium name="WormBaseParasite"/>
        </authorList>
    </citation>
    <scope>IDENTIFICATION</scope>
</reference>
<evidence type="ECO:0000313" key="1">
    <source>
        <dbReference type="Proteomes" id="UP000887579"/>
    </source>
</evidence>
<dbReference type="Proteomes" id="UP000887579">
    <property type="component" value="Unplaced"/>
</dbReference>
<protein>
    <submittedName>
        <fullName evidence="2">Uncharacterized protein</fullName>
    </submittedName>
</protein>
<proteinExistence type="predicted"/>
<accession>A0AC34G9W6</accession>
<dbReference type="WBParaSite" id="ES5_v2.g26460.t1">
    <property type="protein sequence ID" value="ES5_v2.g26460.t1"/>
    <property type="gene ID" value="ES5_v2.g26460"/>
</dbReference>
<name>A0AC34G9W6_9BILA</name>
<organism evidence="1 2">
    <name type="scientific">Panagrolaimus sp. ES5</name>
    <dbReference type="NCBI Taxonomy" id="591445"/>
    <lineage>
        <taxon>Eukaryota</taxon>
        <taxon>Metazoa</taxon>
        <taxon>Ecdysozoa</taxon>
        <taxon>Nematoda</taxon>
        <taxon>Chromadorea</taxon>
        <taxon>Rhabditida</taxon>
        <taxon>Tylenchina</taxon>
        <taxon>Panagrolaimomorpha</taxon>
        <taxon>Panagrolaimoidea</taxon>
        <taxon>Panagrolaimidae</taxon>
        <taxon>Panagrolaimus</taxon>
    </lineage>
</organism>
<sequence length="160" mass="18802">MLNSTTKLNPIFPAISKKPVLLNYFFHRHFSEKKIESASTPTNEESIYEKPRYATFSNYRSTVQPSRIHRVADAETGIKPTYLQRWFLVITRIFRSRSEQPALIPKHTIDRMHDRMRGVYIIVASLIFFSTFFIYEYRTGKKIERDRASGKVVTKMSLFG</sequence>